<gene>
    <name evidence="2" type="ORF">Pmani_024893</name>
</gene>
<evidence type="ECO:0000256" key="1">
    <source>
        <dbReference type="SAM" id="MobiDB-lite"/>
    </source>
</evidence>
<dbReference type="AlphaFoldDB" id="A0AAE1U1Q7"/>
<keyword evidence="3" id="KW-1185">Reference proteome</keyword>
<accession>A0AAE1U1Q7</accession>
<feature type="region of interest" description="Disordered" evidence="1">
    <location>
        <begin position="53"/>
        <end position="368"/>
    </location>
</feature>
<feature type="compositionally biased region" description="Low complexity" evidence="1">
    <location>
        <begin position="53"/>
        <end position="85"/>
    </location>
</feature>
<sequence>MPSVTTTLGLRLAMVSVVRKQGAPQGPTGAVASQGDGLVLFIVLYLDTLSTSSFTSSSTSSTPSSTSSTPSSTSSTSSSTSSTSSHLITSPPPDPLVSSTSVINGHLLEPSSPTDRGRIINVLSSQGGHKHSRPPPGSAPGGIASSFRPQSSGGPPPGSAPGGFVSSFRPPRPPVSRPPPGSAPGGIVSSFRPPTPPRQPLGPFRPSAGTQPGAPFRPQLPPPPGSAPGGIVSSFRPPTPPRQPLGPFRPSAGIQPGAPFRPQLPPPPGSAPGGIVSSFRPPRPPVSRPPPGSAPGGIVSSFRPPRPIRPPHHEPSGPIVPILIDERSGPHTDGSYTFNFETGNGIRRDEVGTPLQHSGAVAMKGGWS</sequence>
<name>A0AAE1U1Q7_9EUCA</name>
<protein>
    <submittedName>
        <fullName evidence="2">Uncharacterized protein</fullName>
    </submittedName>
</protein>
<evidence type="ECO:0000313" key="2">
    <source>
        <dbReference type="EMBL" id="KAK4303065.1"/>
    </source>
</evidence>
<comment type="caution">
    <text evidence="2">The sequence shown here is derived from an EMBL/GenBank/DDBJ whole genome shotgun (WGS) entry which is preliminary data.</text>
</comment>
<proteinExistence type="predicted"/>
<evidence type="ECO:0000313" key="3">
    <source>
        <dbReference type="Proteomes" id="UP001292094"/>
    </source>
</evidence>
<feature type="compositionally biased region" description="Pro residues" evidence="1">
    <location>
        <begin position="170"/>
        <end position="182"/>
    </location>
</feature>
<dbReference type="EMBL" id="JAWZYT010002624">
    <property type="protein sequence ID" value="KAK4303065.1"/>
    <property type="molecule type" value="Genomic_DNA"/>
</dbReference>
<feature type="compositionally biased region" description="Pro residues" evidence="1">
    <location>
        <begin position="281"/>
        <end position="293"/>
    </location>
</feature>
<reference evidence="2" key="1">
    <citation type="submission" date="2023-11" db="EMBL/GenBank/DDBJ databases">
        <title>Genome assemblies of two species of porcelain crab, Petrolisthes cinctipes and Petrolisthes manimaculis (Anomura: Porcellanidae).</title>
        <authorList>
            <person name="Angst P."/>
        </authorList>
    </citation>
    <scope>NUCLEOTIDE SEQUENCE</scope>
    <source>
        <strain evidence="2">PB745_02</strain>
        <tissue evidence="2">Gill</tissue>
    </source>
</reference>
<organism evidence="2 3">
    <name type="scientific">Petrolisthes manimaculis</name>
    <dbReference type="NCBI Taxonomy" id="1843537"/>
    <lineage>
        <taxon>Eukaryota</taxon>
        <taxon>Metazoa</taxon>
        <taxon>Ecdysozoa</taxon>
        <taxon>Arthropoda</taxon>
        <taxon>Crustacea</taxon>
        <taxon>Multicrustacea</taxon>
        <taxon>Malacostraca</taxon>
        <taxon>Eumalacostraca</taxon>
        <taxon>Eucarida</taxon>
        <taxon>Decapoda</taxon>
        <taxon>Pleocyemata</taxon>
        <taxon>Anomura</taxon>
        <taxon>Galatheoidea</taxon>
        <taxon>Porcellanidae</taxon>
        <taxon>Petrolisthes</taxon>
    </lineage>
</organism>
<dbReference type="Proteomes" id="UP001292094">
    <property type="component" value="Unassembled WGS sequence"/>
</dbReference>
<feature type="compositionally biased region" description="Low complexity" evidence="1">
    <location>
        <begin position="141"/>
        <end position="153"/>
    </location>
</feature>